<proteinExistence type="inferred from homology"/>
<evidence type="ECO:0000256" key="5">
    <source>
        <dbReference type="RuleBase" id="RU000356"/>
    </source>
</evidence>
<dbReference type="EMBL" id="CP100595">
    <property type="protein sequence ID" value="UTJ07484.1"/>
    <property type="molecule type" value="Genomic_DNA"/>
</dbReference>
<evidence type="ECO:0000256" key="3">
    <source>
        <dbReference type="ARBA" id="ARBA00022723"/>
    </source>
</evidence>
<dbReference type="SUPFAM" id="SSF46458">
    <property type="entry name" value="Globin-like"/>
    <property type="match status" value="1"/>
</dbReference>
<dbReference type="Pfam" id="PF00042">
    <property type="entry name" value="Globin"/>
    <property type="match status" value="1"/>
</dbReference>
<dbReference type="PANTHER" id="PTHR43396">
    <property type="entry name" value="FLAVOHEMOPROTEIN"/>
    <property type="match status" value="1"/>
</dbReference>
<keyword evidence="3" id="KW-0479">Metal-binding</keyword>
<keyword evidence="1 5" id="KW-0349">Heme</keyword>
<reference evidence="7" key="1">
    <citation type="submission" date="2022-07" db="EMBL/GenBank/DDBJ databases">
        <title>Arcobacter roscoffensis sp. nov., a marine bacterium isolated from coastal seawater collected from Roscoff, France.</title>
        <authorList>
            <person name="Pascual J."/>
            <person name="Lepeaux C."/>
            <person name="Methner A."/>
            <person name="Overmann J."/>
        </authorList>
    </citation>
    <scope>NUCLEOTIDE SEQUENCE</scope>
    <source>
        <strain evidence="7">ARW1-2F2</strain>
    </source>
</reference>
<sequence>MNEKTIEIIKATAPIVRDKKDEITNTMYEILFTKYPETKILFKDATEEQPKKLANAIYAYASNIDKLDNLTKGIETMVSAHVKTNIQAKHYPMVKDSLLQAFKEVLGEACTSEVANAWAEAYDFLANVLIQKEKEAYSKVS</sequence>
<keyword evidence="4" id="KW-0408">Iron</keyword>
<dbReference type="InterPro" id="IPR009050">
    <property type="entry name" value="Globin-like_sf"/>
</dbReference>
<keyword evidence="5" id="KW-0813">Transport</keyword>
<evidence type="ECO:0000256" key="1">
    <source>
        <dbReference type="ARBA" id="ARBA00022617"/>
    </source>
</evidence>
<feature type="domain" description="Globin" evidence="6">
    <location>
        <begin position="1"/>
        <end position="134"/>
    </location>
</feature>
<evidence type="ECO:0000313" key="8">
    <source>
        <dbReference type="Proteomes" id="UP001060012"/>
    </source>
</evidence>
<dbReference type="InterPro" id="IPR012292">
    <property type="entry name" value="Globin/Proto"/>
</dbReference>
<protein>
    <submittedName>
        <fullName evidence="7">Globin domain-containing protein</fullName>
    </submittedName>
</protein>
<evidence type="ECO:0000313" key="7">
    <source>
        <dbReference type="EMBL" id="UTJ07484.1"/>
    </source>
</evidence>
<evidence type="ECO:0000256" key="4">
    <source>
        <dbReference type="ARBA" id="ARBA00023004"/>
    </source>
</evidence>
<accession>A0ABY5E5P2</accession>
<gene>
    <name evidence="7" type="ORF">NJU99_05150</name>
</gene>
<dbReference type="PANTHER" id="PTHR43396:SF3">
    <property type="entry name" value="FLAVOHEMOPROTEIN"/>
    <property type="match status" value="1"/>
</dbReference>
<comment type="similarity">
    <text evidence="5">Belongs to the globin family.</text>
</comment>
<evidence type="ECO:0000256" key="2">
    <source>
        <dbReference type="ARBA" id="ARBA00022621"/>
    </source>
</evidence>
<dbReference type="RefSeq" id="WP_254577658.1">
    <property type="nucleotide sequence ID" value="NZ_CP100595.1"/>
</dbReference>
<dbReference type="Proteomes" id="UP001060012">
    <property type="component" value="Chromosome"/>
</dbReference>
<keyword evidence="2 5" id="KW-0561">Oxygen transport</keyword>
<name>A0ABY5E5P2_9BACT</name>
<dbReference type="PROSITE" id="PS01033">
    <property type="entry name" value="GLOBIN"/>
    <property type="match status" value="1"/>
</dbReference>
<dbReference type="CDD" id="cd08922">
    <property type="entry name" value="FHb-globin"/>
    <property type="match status" value="1"/>
</dbReference>
<dbReference type="Gene3D" id="1.10.490.10">
    <property type="entry name" value="Globins"/>
    <property type="match status" value="1"/>
</dbReference>
<dbReference type="InterPro" id="IPR000971">
    <property type="entry name" value="Globin"/>
</dbReference>
<keyword evidence="8" id="KW-1185">Reference proteome</keyword>
<evidence type="ECO:0000259" key="6">
    <source>
        <dbReference type="PROSITE" id="PS01033"/>
    </source>
</evidence>
<organism evidence="7 8">
    <name type="scientific">Arcobacter roscoffensis</name>
    <dbReference type="NCBI Taxonomy" id="2961520"/>
    <lineage>
        <taxon>Bacteria</taxon>
        <taxon>Pseudomonadati</taxon>
        <taxon>Campylobacterota</taxon>
        <taxon>Epsilonproteobacteria</taxon>
        <taxon>Campylobacterales</taxon>
        <taxon>Arcobacteraceae</taxon>
        <taxon>Arcobacter</taxon>
    </lineage>
</organism>